<reference evidence="2 3" key="1">
    <citation type="submission" date="2020-02" db="EMBL/GenBank/DDBJ databases">
        <title>Draft genome sequence of Haematococcus lacustris strain NIES-144.</title>
        <authorList>
            <person name="Morimoto D."/>
            <person name="Nakagawa S."/>
            <person name="Yoshida T."/>
            <person name="Sawayama S."/>
        </authorList>
    </citation>
    <scope>NUCLEOTIDE SEQUENCE [LARGE SCALE GENOMIC DNA]</scope>
    <source>
        <strain evidence="2 3">NIES-144</strain>
    </source>
</reference>
<dbReference type="AlphaFoldDB" id="A0A699ZFN1"/>
<evidence type="ECO:0000256" key="1">
    <source>
        <dbReference type="SAM" id="MobiDB-lite"/>
    </source>
</evidence>
<feature type="region of interest" description="Disordered" evidence="1">
    <location>
        <begin position="44"/>
        <end position="70"/>
    </location>
</feature>
<evidence type="ECO:0000313" key="3">
    <source>
        <dbReference type="Proteomes" id="UP000485058"/>
    </source>
</evidence>
<accession>A0A699ZFN1</accession>
<sequence length="97" mass="10672">MAEVSMEGHGRDKQLVVIGRVGPRGLDQLWGRVVLVDERHTTRISSTVNGQQPCEEELDHEQPTRGAGWKPPAGQLTLAHVLSCQLYTIALKGQAMM</sequence>
<name>A0A699ZFN1_HAELA</name>
<comment type="caution">
    <text evidence="2">The sequence shown here is derived from an EMBL/GenBank/DDBJ whole genome shotgun (WGS) entry which is preliminary data.</text>
</comment>
<evidence type="ECO:0000313" key="2">
    <source>
        <dbReference type="EMBL" id="GFH21537.1"/>
    </source>
</evidence>
<keyword evidence="3" id="KW-1185">Reference proteome</keyword>
<gene>
    <name evidence="2" type="ORF">HaLaN_18862</name>
</gene>
<organism evidence="2 3">
    <name type="scientific">Haematococcus lacustris</name>
    <name type="common">Green alga</name>
    <name type="synonym">Haematococcus pluvialis</name>
    <dbReference type="NCBI Taxonomy" id="44745"/>
    <lineage>
        <taxon>Eukaryota</taxon>
        <taxon>Viridiplantae</taxon>
        <taxon>Chlorophyta</taxon>
        <taxon>core chlorophytes</taxon>
        <taxon>Chlorophyceae</taxon>
        <taxon>CS clade</taxon>
        <taxon>Chlamydomonadales</taxon>
        <taxon>Haematococcaceae</taxon>
        <taxon>Haematococcus</taxon>
    </lineage>
</organism>
<proteinExistence type="predicted"/>
<dbReference type="Proteomes" id="UP000485058">
    <property type="component" value="Unassembled WGS sequence"/>
</dbReference>
<protein>
    <submittedName>
        <fullName evidence="2">Uncharacterized protein</fullName>
    </submittedName>
</protein>
<dbReference type="EMBL" id="BLLF01001849">
    <property type="protein sequence ID" value="GFH21537.1"/>
    <property type="molecule type" value="Genomic_DNA"/>
</dbReference>